<evidence type="ECO:0000256" key="1">
    <source>
        <dbReference type="SAM" id="MobiDB-lite"/>
    </source>
</evidence>
<dbReference type="AlphaFoldDB" id="A0A9E7R114"/>
<dbReference type="Proteomes" id="UP001057580">
    <property type="component" value="Chromosome"/>
</dbReference>
<evidence type="ECO:0000313" key="2">
    <source>
        <dbReference type="EMBL" id="UWM53721.1"/>
    </source>
</evidence>
<gene>
    <name evidence="2" type="ORF">N0B31_16480</name>
</gene>
<dbReference type="InterPro" id="IPR055953">
    <property type="entry name" value="DUF7531"/>
</dbReference>
<dbReference type="EMBL" id="CP104003">
    <property type="protein sequence ID" value="UWM53721.1"/>
    <property type="molecule type" value="Genomic_DNA"/>
</dbReference>
<reference evidence="2" key="1">
    <citation type="submission" date="2022-09" db="EMBL/GenBank/DDBJ databases">
        <title>Diverse halophilic archaea isolated from saline environments.</title>
        <authorList>
            <person name="Cui H.-L."/>
        </authorList>
    </citation>
    <scope>NUCLEOTIDE SEQUENCE</scope>
    <source>
        <strain evidence="2">ZS-35-S2</strain>
    </source>
</reference>
<organism evidence="2 3">
    <name type="scientific">Salinirubellus salinus</name>
    <dbReference type="NCBI Taxonomy" id="1364945"/>
    <lineage>
        <taxon>Archaea</taxon>
        <taxon>Methanobacteriati</taxon>
        <taxon>Methanobacteriota</taxon>
        <taxon>Stenosarchaea group</taxon>
        <taxon>Halobacteria</taxon>
        <taxon>Halobacteriales</taxon>
        <taxon>Natronomonadaceae</taxon>
        <taxon>Salinirubellus</taxon>
    </lineage>
</organism>
<dbReference type="KEGG" id="ssai:N0B31_16480"/>
<feature type="region of interest" description="Disordered" evidence="1">
    <location>
        <begin position="257"/>
        <end position="291"/>
    </location>
</feature>
<protein>
    <submittedName>
        <fullName evidence="2">YkgJ family cysteine cluster protein</fullName>
    </submittedName>
</protein>
<keyword evidence="3" id="KW-1185">Reference proteome</keyword>
<evidence type="ECO:0000313" key="3">
    <source>
        <dbReference type="Proteomes" id="UP001057580"/>
    </source>
</evidence>
<dbReference type="Pfam" id="PF24375">
    <property type="entry name" value="DUF7531"/>
    <property type="match status" value="1"/>
</dbReference>
<sequence length="291" mass="31268">MEVNCEGCAGCCIDWRAVAPADVSLDHERRGPYRPLDDSYNLVPLSSDEVRAFVRDGLGDALTPRLWRGEGGPSVEVDGHSLAAVDGHPVFFVGLRKPPKPVAPFGLDPTWLPTCVFLDPTTLQCRIHGDDLYPDACARYPGDNLALDADTECERVERAFGGERLLDDTAGDATPLLAPSAVGGRLFAHPDHSRIEGRVARLARGTATHEDRAEFVAVAAGATPGRLDVDDDHYERAREAVLAADSWVGTAVEEWAARAETERPDPSLGAVVEEDHGAPTTPGWAGSREES</sequence>
<accession>A0A9E7R114</accession>
<name>A0A9E7R114_9EURY</name>
<dbReference type="RefSeq" id="WP_260592715.1">
    <property type="nucleotide sequence ID" value="NZ_CP104003.1"/>
</dbReference>
<dbReference type="GeneID" id="74944052"/>
<proteinExistence type="predicted"/>